<evidence type="ECO:0000313" key="1">
    <source>
        <dbReference type="EMBL" id="MCY0150660.1"/>
    </source>
</evidence>
<dbReference type="RefSeq" id="WP_267656377.1">
    <property type="nucleotide sequence ID" value="NZ_JAOVZR010000003.1"/>
</dbReference>
<name>A0ABT3ZFS7_9HYPH</name>
<gene>
    <name evidence="1" type="ORF">OEG84_23900</name>
</gene>
<proteinExistence type="predicted"/>
<accession>A0ABT3ZFS7</accession>
<dbReference type="Gene3D" id="3.20.20.140">
    <property type="entry name" value="Metal-dependent hydrolases"/>
    <property type="match status" value="1"/>
</dbReference>
<dbReference type="Gene3D" id="2.30.40.10">
    <property type="entry name" value="Urease, subunit C, domain 1"/>
    <property type="match status" value="1"/>
</dbReference>
<protein>
    <recommendedName>
        <fullName evidence="3">Amidohydrolase-related domain-containing protein</fullName>
    </recommendedName>
</protein>
<dbReference type="Proteomes" id="UP001073227">
    <property type="component" value="Unassembled WGS sequence"/>
</dbReference>
<reference evidence="1" key="1">
    <citation type="submission" date="2022-10" db="EMBL/GenBank/DDBJ databases">
        <title>Hoeflea sp. G2-23, isolated from marine algae.</title>
        <authorList>
            <person name="Kristyanto S."/>
            <person name="Kim J.M."/>
            <person name="Jeon C.O."/>
        </authorList>
    </citation>
    <scope>NUCLEOTIDE SEQUENCE</scope>
    <source>
        <strain evidence="1">G2-23</strain>
    </source>
</reference>
<dbReference type="InterPro" id="IPR011059">
    <property type="entry name" value="Metal-dep_hydrolase_composite"/>
</dbReference>
<dbReference type="EMBL" id="JAOVZR010000003">
    <property type="protein sequence ID" value="MCY0150660.1"/>
    <property type="molecule type" value="Genomic_DNA"/>
</dbReference>
<keyword evidence="2" id="KW-1185">Reference proteome</keyword>
<sequence>MVITQSAAIMGLEEYDLEIGKHADLVVLDVGKPIVVIRLLKMARGKVFGQQERPRSSSIS</sequence>
<evidence type="ECO:0000313" key="2">
    <source>
        <dbReference type="Proteomes" id="UP001073227"/>
    </source>
</evidence>
<organism evidence="1 2">
    <name type="scientific">Hoeflea algicola</name>
    <dbReference type="NCBI Taxonomy" id="2983763"/>
    <lineage>
        <taxon>Bacteria</taxon>
        <taxon>Pseudomonadati</taxon>
        <taxon>Pseudomonadota</taxon>
        <taxon>Alphaproteobacteria</taxon>
        <taxon>Hyphomicrobiales</taxon>
        <taxon>Rhizobiaceae</taxon>
        <taxon>Hoeflea</taxon>
    </lineage>
</organism>
<evidence type="ECO:0008006" key="3">
    <source>
        <dbReference type="Google" id="ProtNLM"/>
    </source>
</evidence>
<comment type="caution">
    <text evidence="1">The sequence shown here is derived from an EMBL/GenBank/DDBJ whole genome shotgun (WGS) entry which is preliminary data.</text>
</comment>